<evidence type="ECO:0000256" key="6">
    <source>
        <dbReference type="ARBA" id="ARBA00023136"/>
    </source>
</evidence>
<dbReference type="RefSeq" id="WP_252780651.1">
    <property type="nucleotide sequence ID" value="NZ_CP097478.1"/>
</dbReference>
<organism evidence="9 10">
    <name type="scientific">Fructilactobacillus ixorae</name>
    <dbReference type="NCBI Taxonomy" id="1750535"/>
    <lineage>
        <taxon>Bacteria</taxon>
        <taxon>Bacillati</taxon>
        <taxon>Bacillota</taxon>
        <taxon>Bacilli</taxon>
        <taxon>Lactobacillales</taxon>
        <taxon>Lactobacillaceae</taxon>
        <taxon>Fructilactobacillus</taxon>
    </lineage>
</organism>
<feature type="transmembrane region" description="Helical" evidence="7">
    <location>
        <begin position="235"/>
        <end position="254"/>
    </location>
</feature>
<keyword evidence="3" id="KW-1003">Cell membrane</keyword>
<dbReference type="SUPFAM" id="SSF103473">
    <property type="entry name" value="MFS general substrate transporter"/>
    <property type="match status" value="1"/>
</dbReference>
<accession>A0ABY5C6J5</accession>
<keyword evidence="4 7" id="KW-0812">Transmembrane</keyword>
<sequence>MKSFRAQTLILIAIAFTLGMSEFIIIGVLGDIAHTFHISFAQVGFLTTVFALIYAISTPILSLLIGKRPLKQVMNVVLGIFICGNGLSALAPNFMVLTISRIITALVSGVTISITITFAPHIAPLTKRAWIVAWVFSGFSIASVFGVPAGTWLSGLLGWRLIFLLIAGLALLVLGSFDLALPGTLHQQPGQHFSEQFHILTDRRILLGVLIPVFNLGGVYVVYTYVTPILTNHFGYSLSFVTIFLVLYGIASLFSNQYSGNLAANHGLQRSLKFYGLQLVAMLLTSLCFNVAWVVMGAILIMGFTIYLAGSTLQLFYMSIAEADYPQSLVLASSFNPIFSNLGIAVGSACGSLIVGHLGMDALGFGGAALTASGLFTTWYLTFHLLKNHNYG</sequence>
<evidence type="ECO:0000313" key="10">
    <source>
        <dbReference type="Proteomes" id="UP001057532"/>
    </source>
</evidence>
<feature type="transmembrane region" description="Helical" evidence="7">
    <location>
        <begin position="365"/>
        <end position="386"/>
    </location>
</feature>
<keyword evidence="2" id="KW-0813">Transport</keyword>
<evidence type="ECO:0000256" key="4">
    <source>
        <dbReference type="ARBA" id="ARBA00022692"/>
    </source>
</evidence>
<dbReference type="CDD" id="cd17324">
    <property type="entry name" value="MFS_NepI_like"/>
    <property type="match status" value="1"/>
</dbReference>
<evidence type="ECO:0000259" key="8">
    <source>
        <dbReference type="PROSITE" id="PS50850"/>
    </source>
</evidence>
<feature type="transmembrane region" description="Helical" evidence="7">
    <location>
        <begin position="274"/>
        <end position="293"/>
    </location>
</feature>
<name>A0ABY5C6J5_9LACO</name>
<dbReference type="PANTHER" id="PTHR43124:SF3">
    <property type="entry name" value="CHLORAMPHENICOL EFFLUX PUMP RV0191"/>
    <property type="match status" value="1"/>
</dbReference>
<feature type="transmembrane region" description="Helical" evidence="7">
    <location>
        <begin position="299"/>
        <end position="317"/>
    </location>
</feature>
<feature type="transmembrane region" description="Helical" evidence="7">
    <location>
        <begin position="40"/>
        <end position="64"/>
    </location>
</feature>
<feature type="transmembrane region" description="Helical" evidence="7">
    <location>
        <begin position="129"/>
        <end position="149"/>
    </location>
</feature>
<dbReference type="PANTHER" id="PTHR43124">
    <property type="entry name" value="PURINE EFFLUX PUMP PBUE"/>
    <property type="match status" value="1"/>
</dbReference>
<proteinExistence type="predicted"/>
<protein>
    <submittedName>
        <fullName evidence="9">MFS transporter</fullName>
    </submittedName>
</protein>
<dbReference type="InterPro" id="IPR050189">
    <property type="entry name" value="MFS_Efflux_Transporters"/>
</dbReference>
<dbReference type="InterPro" id="IPR036259">
    <property type="entry name" value="MFS_trans_sf"/>
</dbReference>
<dbReference type="Pfam" id="PF07690">
    <property type="entry name" value="MFS_1"/>
    <property type="match status" value="1"/>
</dbReference>
<dbReference type="Gene3D" id="1.20.1250.20">
    <property type="entry name" value="MFS general substrate transporter like domains"/>
    <property type="match status" value="1"/>
</dbReference>
<dbReference type="PROSITE" id="PS50850">
    <property type="entry name" value="MFS"/>
    <property type="match status" value="1"/>
</dbReference>
<keyword evidence="10" id="KW-1185">Reference proteome</keyword>
<evidence type="ECO:0000256" key="7">
    <source>
        <dbReference type="SAM" id="Phobius"/>
    </source>
</evidence>
<keyword evidence="5 7" id="KW-1133">Transmembrane helix</keyword>
<feature type="transmembrane region" description="Helical" evidence="7">
    <location>
        <begin position="161"/>
        <end position="185"/>
    </location>
</feature>
<feature type="transmembrane region" description="Helical" evidence="7">
    <location>
        <begin position="338"/>
        <end position="359"/>
    </location>
</feature>
<feature type="transmembrane region" description="Helical" evidence="7">
    <location>
        <begin position="205"/>
        <end position="223"/>
    </location>
</feature>
<evidence type="ECO:0000256" key="3">
    <source>
        <dbReference type="ARBA" id="ARBA00022475"/>
    </source>
</evidence>
<comment type="subcellular location">
    <subcellularLocation>
        <location evidence="1">Cell membrane</location>
        <topology evidence="1">Multi-pass membrane protein</topology>
    </subcellularLocation>
</comment>
<evidence type="ECO:0000256" key="2">
    <source>
        <dbReference type="ARBA" id="ARBA00022448"/>
    </source>
</evidence>
<evidence type="ECO:0000256" key="5">
    <source>
        <dbReference type="ARBA" id="ARBA00022989"/>
    </source>
</evidence>
<reference evidence="9" key="1">
    <citation type="submission" date="2022-05" db="EMBL/GenBank/DDBJ databases">
        <authorList>
            <person name="Oliphant S.A."/>
            <person name="Watson-Haigh N.S."/>
            <person name="Sumby K.M."/>
            <person name="Gardner J.M."/>
            <person name="Jiranek V."/>
        </authorList>
    </citation>
    <scope>NUCLEOTIDE SEQUENCE</scope>
    <source>
        <strain evidence="9">Ru20-1</strain>
    </source>
</reference>
<feature type="transmembrane region" description="Helical" evidence="7">
    <location>
        <begin position="76"/>
        <end position="96"/>
    </location>
</feature>
<keyword evidence="6 7" id="KW-0472">Membrane</keyword>
<dbReference type="Proteomes" id="UP001057532">
    <property type="component" value="Chromosome"/>
</dbReference>
<dbReference type="EMBL" id="CP097478">
    <property type="protein sequence ID" value="USS93773.1"/>
    <property type="molecule type" value="Genomic_DNA"/>
</dbReference>
<feature type="domain" description="Major facilitator superfamily (MFS) profile" evidence="8">
    <location>
        <begin position="7"/>
        <end position="392"/>
    </location>
</feature>
<gene>
    <name evidence="9" type="ORF">M8332_02680</name>
</gene>
<evidence type="ECO:0000313" key="9">
    <source>
        <dbReference type="EMBL" id="USS93773.1"/>
    </source>
</evidence>
<evidence type="ECO:0000256" key="1">
    <source>
        <dbReference type="ARBA" id="ARBA00004651"/>
    </source>
</evidence>
<dbReference type="InterPro" id="IPR020846">
    <property type="entry name" value="MFS_dom"/>
</dbReference>
<feature type="transmembrane region" description="Helical" evidence="7">
    <location>
        <begin position="102"/>
        <end position="122"/>
    </location>
</feature>
<dbReference type="InterPro" id="IPR011701">
    <property type="entry name" value="MFS"/>
</dbReference>